<gene>
    <name evidence="1" type="ORF">ZEAMMB73_Zm00001d032200</name>
</gene>
<proteinExistence type="predicted"/>
<protein>
    <submittedName>
        <fullName evidence="1">Uncharacterized protein</fullName>
    </submittedName>
</protein>
<accession>A0A1D6KP51</accession>
<dbReference type="InParanoid" id="A0A1D6KP51"/>
<sequence>MAASPCSPFAPLRSSSVLHLPWTPRNSSSEPPSSLFVMVPAGCSTKCAANRALQQPSCSISTPLVVCRRSRARCAAPSATPSKTVLAVNCHSSRTRVRYKTGRVNHVLAQLKSDPAEVD</sequence>
<evidence type="ECO:0000313" key="1">
    <source>
        <dbReference type="EMBL" id="ONM04583.1"/>
    </source>
</evidence>
<organism evidence="1">
    <name type="scientific">Zea mays</name>
    <name type="common">Maize</name>
    <dbReference type="NCBI Taxonomy" id="4577"/>
    <lineage>
        <taxon>Eukaryota</taxon>
        <taxon>Viridiplantae</taxon>
        <taxon>Streptophyta</taxon>
        <taxon>Embryophyta</taxon>
        <taxon>Tracheophyta</taxon>
        <taxon>Spermatophyta</taxon>
        <taxon>Magnoliopsida</taxon>
        <taxon>Liliopsida</taxon>
        <taxon>Poales</taxon>
        <taxon>Poaceae</taxon>
        <taxon>PACMAD clade</taxon>
        <taxon>Panicoideae</taxon>
        <taxon>Andropogonodae</taxon>
        <taxon>Andropogoneae</taxon>
        <taxon>Tripsacinae</taxon>
        <taxon>Zea</taxon>
    </lineage>
</organism>
<reference evidence="1" key="1">
    <citation type="submission" date="2015-12" db="EMBL/GenBank/DDBJ databases">
        <title>Update maize B73 reference genome by single molecule sequencing technologies.</title>
        <authorList>
            <consortium name="Maize Genome Sequencing Project"/>
            <person name="Ware D."/>
        </authorList>
    </citation>
    <scope>NUCLEOTIDE SEQUENCE [LARGE SCALE GENOMIC DNA]</scope>
    <source>
        <tissue evidence="1">Seedling</tissue>
    </source>
</reference>
<dbReference type="AlphaFoldDB" id="A0A1D6KP51"/>
<dbReference type="EMBL" id="CM007647">
    <property type="protein sequence ID" value="ONM04583.1"/>
    <property type="molecule type" value="Genomic_DNA"/>
</dbReference>
<name>A0A1D6KP51_MAIZE</name>